<dbReference type="InterPro" id="IPR000719">
    <property type="entry name" value="Prot_kinase_dom"/>
</dbReference>
<evidence type="ECO:0000256" key="5">
    <source>
        <dbReference type="RuleBase" id="RU000304"/>
    </source>
</evidence>
<dbReference type="GO" id="GO:0005524">
    <property type="term" value="F:ATP binding"/>
    <property type="evidence" value="ECO:0007669"/>
    <property type="project" value="UniProtKB-UniRule"/>
</dbReference>
<dbReference type="PIRSF" id="PIRSF000654">
    <property type="entry name" value="Integrin-linked_kinase"/>
    <property type="match status" value="1"/>
</dbReference>
<keyword evidence="1 5" id="KW-0808">Transferase</keyword>
<dbReference type="Pfam" id="PF07714">
    <property type="entry name" value="PK_Tyr_Ser-Thr"/>
    <property type="match status" value="1"/>
</dbReference>
<accession>A0A6G0W4Q8</accession>
<dbReference type="InterPro" id="IPR001245">
    <property type="entry name" value="Ser-Thr/Tyr_kinase_cat_dom"/>
</dbReference>
<dbReference type="PROSITE" id="PS50011">
    <property type="entry name" value="PROTEIN_KINASE_DOM"/>
    <property type="match status" value="1"/>
</dbReference>
<keyword evidence="8" id="KW-1185">Reference proteome</keyword>
<dbReference type="AlphaFoldDB" id="A0A6G0W4Q8"/>
<evidence type="ECO:0000256" key="3">
    <source>
        <dbReference type="ARBA" id="ARBA00022840"/>
    </source>
</evidence>
<evidence type="ECO:0000256" key="4">
    <source>
        <dbReference type="PROSITE-ProRule" id="PRU10141"/>
    </source>
</evidence>
<dbReference type="InterPro" id="IPR008271">
    <property type="entry name" value="Ser/Thr_kinase_AS"/>
</dbReference>
<dbReference type="Gene3D" id="3.30.200.20">
    <property type="entry name" value="Phosphorylase Kinase, domain 1"/>
    <property type="match status" value="1"/>
</dbReference>
<keyword evidence="3 4" id="KW-0067">ATP-binding</keyword>
<dbReference type="Proteomes" id="UP000481153">
    <property type="component" value="Unassembled WGS sequence"/>
</dbReference>
<evidence type="ECO:0000259" key="6">
    <source>
        <dbReference type="PROSITE" id="PS50011"/>
    </source>
</evidence>
<reference evidence="7 8" key="1">
    <citation type="submission" date="2019-07" db="EMBL/GenBank/DDBJ databases">
        <title>Genomics analysis of Aphanomyces spp. identifies a new class of oomycete effector associated with host adaptation.</title>
        <authorList>
            <person name="Gaulin E."/>
        </authorList>
    </citation>
    <scope>NUCLEOTIDE SEQUENCE [LARGE SCALE GENOMIC DNA]</scope>
    <source>
        <strain evidence="7 8">ATCC 201684</strain>
    </source>
</reference>
<keyword evidence="2 4" id="KW-0547">Nucleotide-binding</keyword>
<evidence type="ECO:0000256" key="1">
    <source>
        <dbReference type="ARBA" id="ARBA00022527"/>
    </source>
</evidence>
<name>A0A6G0W4Q8_9STRA</name>
<evidence type="ECO:0000256" key="2">
    <source>
        <dbReference type="ARBA" id="ARBA00022741"/>
    </source>
</evidence>
<feature type="domain" description="Protein kinase" evidence="6">
    <location>
        <begin position="46"/>
        <end position="306"/>
    </location>
</feature>
<proteinExistence type="inferred from homology"/>
<dbReference type="SMART" id="SM00220">
    <property type="entry name" value="S_TKc"/>
    <property type="match status" value="1"/>
</dbReference>
<evidence type="ECO:0000313" key="8">
    <source>
        <dbReference type="Proteomes" id="UP000481153"/>
    </source>
</evidence>
<comment type="similarity">
    <text evidence="5">Belongs to the protein kinase superfamily.</text>
</comment>
<feature type="binding site" evidence="4">
    <location>
        <position position="73"/>
    </location>
    <ligand>
        <name>ATP</name>
        <dbReference type="ChEBI" id="CHEBI:30616"/>
    </ligand>
</feature>
<dbReference type="InterPro" id="IPR011009">
    <property type="entry name" value="Kinase-like_dom_sf"/>
</dbReference>
<dbReference type="InterPro" id="IPR051681">
    <property type="entry name" value="Ser/Thr_Kinases-Pseudokinases"/>
</dbReference>
<dbReference type="PANTHER" id="PTHR44329">
    <property type="entry name" value="SERINE/THREONINE-PROTEIN KINASE TNNI3K-RELATED"/>
    <property type="match status" value="1"/>
</dbReference>
<evidence type="ECO:0000313" key="7">
    <source>
        <dbReference type="EMBL" id="KAF0721963.1"/>
    </source>
</evidence>
<organism evidence="7 8">
    <name type="scientific">Aphanomyces euteiches</name>
    <dbReference type="NCBI Taxonomy" id="100861"/>
    <lineage>
        <taxon>Eukaryota</taxon>
        <taxon>Sar</taxon>
        <taxon>Stramenopiles</taxon>
        <taxon>Oomycota</taxon>
        <taxon>Saprolegniomycetes</taxon>
        <taxon>Saprolegniales</taxon>
        <taxon>Verrucalvaceae</taxon>
        <taxon>Aphanomyces</taxon>
    </lineage>
</organism>
<keyword evidence="1 5" id="KW-0723">Serine/threonine-protein kinase</keyword>
<dbReference type="GO" id="GO:0004674">
    <property type="term" value="F:protein serine/threonine kinase activity"/>
    <property type="evidence" value="ECO:0007669"/>
    <property type="project" value="UniProtKB-KW"/>
</dbReference>
<dbReference type="PROSITE" id="PS00108">
    <property type="entry name" value="PROTEIN_KINASE_ST"/>
    <property type="match status" value="1"/>
</dbReference>
<dbReference type="PROSITE" id="PS00107">
    <property type="entry name" value="PROTEIN_KINASE_ATP"/>
    <property type="match status" value="1"/>
</dbReference>
<dbReference type="SUPFAM" id="SSF56112">
    <property type="entry name" value="Protein kinase-like (PK-like)"/>
    <property type="match status" value="1"/>
</dbReference>
<sequence length="312" mass="35508">MVGKCQNQIFHTVSQICADNTLPISFGLGLIESWMLSSDDVKFDPHDEATFLGKGGFGSVFKGIYHGQVVAIKRFDGIEETDSADLEKRIAKEIKGWKDVSHEPYILTLIGVCTKIPTPILVSELCETNIRRYVRDWPEKIIPMVYQFACGLASLHKANIIHRDIKGDNVLVTFQKKVAIADFGLSQSVASFENMKTGAKRAGTMNWMSPEQYFSPRFVTPKSDIWSFGMTLWEILCDEVPFRVCSEHEFEEEIFKSEDDRPEKPEDMDSELKPLWTLVTKCWQLDPTTRLFAIDIVDFLKSHYSSQLGGLY</sequence>
<gene>
    <name evidence="7" type="ORF">Ae201684_018785</name>
</gene>
<dbReference type="VEuPathDB" id="FungiDB:AeMF1_015674"/>
<dbReference type="EMBL" id="VJMJ01000355">
    <property type="protein sequence ID" value="KAF0721963.1"/>
    <property type="molecule type" value="Genomic_DNA"/>
</dbReference>
<keyword evidence="1 5" id="KW-0418">Kinase</keyword>
<dbReference type="InterPro" id="IPR017441">
    <property type="entry name" value="Protein_kinase_ATP_BS"/>
</dbReference>
<dbReference type="Gene3D" id="1.10.510.10">
    <property type="entry name" value="Transferase(Phosphotransferase) domain 1"/>
    <property type="match status" value="1"/>
</dbReference>
<comment type="caution">
    <text evidence="7">The sequence shown here is derived from an EMBL/GenBank/DDBJ whole genome shotgun (WGS) entry which is preliminary data.</text>
</comment>
<protein>
    <recommendedName>
        <fullName evidence="6">Protein kinase domain-containing protein</fullName>
    </recommendedName>
</protein>